<protein>
    <submittedName>
        <fullName evidence="1">Uncharacterized protein</fullName>
    </submittedName>
</protein>
<dbReference type="Proteomes" id="UP000324022">
    <property type="component" value="Unassembled WGS sequence"/>
</dbReference>
<gene>
    <name evidence="1" type="ORF">UTRI_05653</name>
</gene>
<evidence type="ECO:0000313" key="2">
    <source>
        <dbReference type="Proteomes" id="UP000324022"/>
    </source>
</evidence>
<evidence type="ECO:0000313" key="1">
    <source>
        <dbReference type="EMBL" id="SPO29079.1"/>
    </source>
</evidence>
<dbReference type="AlphaFoldDB" id="A0A5C3EIK6"/>
<dbReference type="EMBL" id="OOIN01000026">
    <property type="protein sequence ID" value="SPO29079.1"/>
    <property type="molecule type" value="Genomic_DNA"/>
</dbReference>
<proteinExistence type="predicted"/>
<name>A0A5C3EIK6_9BASI</name>
<keyword evidence="2" id="KW-1185">Reference proteome</keyword>
<reference evidence="1 2" key="1">
    <citation type="submission" date="2018-03" db="EMBL/GenBank/DDBJ databases">
        <authorList>
            <person name="Guldener U."/>
        </authorList>
    </citation>
    <scope>NUCLEOTIDE SEQUENCE [LARGE SCALE GENOMIC DNA]</scope>
    <source>
        <strain evidence="1 2">NBRC100155</strain>
    </source>
</reference>
<accession>A0A5C3EIK6</accession>
<sequence length="135" mass="14161">MGDAVASSALDNPDPSYTAIPCYSLSDARAEAITDQTFAGPRWYASFPSPSGFPTASQPANYKLSGPGSVILQSHGSRPIDSIEAGQRLSRVEEAQSEFASPFAMRRKTVVLAGGRKGTMPSVGCIRSAPFSCSV</sequence>
<organism evidence="1 2">
    <name type="scientific">Ustilago trichophora</name>
    <dbReference type="NCBI Taxonomy" id="86804"/>
    <lineage>
        <taxon>Eukaryota</taxon>
        <taxon>Fungi</taxon>
        <taxon>Dikarya</taxon>
        <taxon>Basidiomycota</taxon>
        <taxon>Ustilaginomycotina</taxon>
        <taxon>Ustilaginomycetes</taxon>
        <taxon>Ustilaginales</taxon>
        <taxon>Ustilaginaceae</taxon>
        <taxon>Ustilago</taxon>
    </lineage>
</organism>